<gene>
    <name evidence="8" type="ORF">MGWOODY_XGa725</name>
</gene>
<sequence>MQYWPTWVGIFFVRILSLMPLPLLYYVGGLFGDVLRVCVPSRRHIASRNLQLCFPNQSALEHKLLLRRNFRNTARMFLLSGFVWWGTKKAFDQRITLKNEHYLANANNEGRGVILLAPHFVAMEVAGMYVSSRYPSVSIYQNNRNKVLNKLMLKARSRFSGQMFERKSDLKNLIRSIRDGMVCYYLPDQDPGPRRAVFAPFFNVPTATWPVLGRMARMTRAVVLPCTTRIVEGGRGFEVILDPPLENFPTGDKQLDSEAMNRAIEQCVRRLPDQYFWVHKRFKTRPPGSEAIY</sequence>
<reference evidence="8" key="1">
    <citation type="submission" date="2015-10" db="EMBL/GenBank/DDBJ databases">
        <authorList>
            <person name="Gilbert D.G."/>
        </authorList>
    </citation>
    <scope>NUCLEOTIDE SEQUENCE</scope>
</reference>
<keyword evidence="2" id="KW-1003">Cell membrane</keyword>
<dbReference type="PANTHER" id="PTHR30606:SF9">
    <property type="entry name" value="LIPID A BIOSYNTHESIS LAUROYLTRANSFERASE"/>
    <property type="match status" value="1"/>
</dbReference>
<dbReference type="PANTHER" id="PTHR30606">
    <property type="entry name" value="LIPID A BIOSYNTHESIS LAUROYL ACYLTRANSFERASE"/>
    <property type="match status" value="1"/>
</dbReference>
<dbReference type="GO" id="GO:0005886">
    <property type="term" value="C:plasma membrane"/>
    <property type="evidence" value="ECO:0007669"/>
    <property type="project" value="UniProtKB-SubCell"/>
</dbReference>
<keyword evidence="5 7" id="KW-0472">Membrane</keyword>
<dbReference type="PIRSF" id="PIRSF026649">
    <property type="entry name" value="MsbB"/>
    <property type="match status" value="1"/>
</dbReference>
<dbReference type="GO" id="GO:0008610">
    <property type="term" value="P:lipid biosynthetic process"/>
    <property type="evidence" value="ECO:0007669"/>
    <property type="project" value="UniProtKB-ARBA"/>
</dbReference>
<accession>A0A161KCT7</accession>
<keyword evidence="7" id="KW-1133">Transmembrane helix</keyword>
<keyword evidence="3" id="KW-0997">Cell inner membrane</keyword>
<dbReference type="EMBL" id="CZRL01000104">
    <property type="protein sequence ID" value="CUS54349.1"/>
    <property type="molecule type" value="Genomic_DNA"/>
</dbReference>
<evidence type="ECO:0000256" key="2">
    <source>
        <dbReference type="ARBA" id="ARBA00022475"/>
    </source>
</evidence>
<keyword evidence="6 8" id="KW-0012">Acyltransferase</keyword>
<evidence type="ECO:0000256" key="3">
    <source>
        <dbReference type="ARBA" id="ARBA00022519"/>
    </source>
</evidence>
<evidence type="ECO:0000313" key="8">
    <source>
        <dbReference type="EMBL" id="CUS54349.1"/>
    </source>
</evidence>
<dbReference type="InterPro" id="IPR004960">
    <property type="entry name" value="LipA_acyltrans"/>
</dbReference>
<protein>
    <submittedName>
        <fullName evidence="8">Lipid A biosynthesis lauroyl acyltransferase</fullName>
        <ecNumber evidence="8">2.3.1.-</ecNumber>
    </submittedName>
</protein>
<dbReference type="Pfam" id="PF03279">
    <property type="entry name" value="Lip_A_acyltrans"/>
    <property type="match status" value="1"/>
</dbReference>
<feature type="transmembrane region" description="Helical" evidence="7">
    <location>
        <begin position="6"/>
        <end position="27"/>
    </location>
</feature>
<organism evidence="8">
    <name type="scientific">hydrothermal vent metagenome</name>
    <dbReference type="NCBI Taxonomy" id="652676"/>
    <lineage>
        <taxon>unclassified sequences</taxon>
        <taxon>metagenomes</taxon>
        <taxon>ecological metagenomes</taxon>
    </lineage>
</organism>
<proteinExistence type="predicted"/>
<evidence type="ECO:0000256" key="5">
    <source>
        <dbReference type="ARBA" id="ARBA00023136"/>
    </source>
</evidence>
<dbReference type="GO" id="GO:1901137">
    <property type="term" value="P:carbohydrate derivative biosynthetic process"/>
    <property type="evidence" value="ECO:0007669"/>
    <property type="project" value="UniProtKB-ARBA"/>
</dbReference>
<name>A0A161KCT7_9ZZZZ</name>
<evidence type="ECO:0000256" key="1">
    <source>
        <dbReference type="ARBA" id="ARBA00004533"/>
    </source>
</evidence>
<comment type="subcellular location">
    <subcellularLocation>
        <location evidence="1">Cell inner membrane</location>
    </subcellularLocation>
</comment>
<dbReference type="AlphaFoldDB" id="A0A161KCT7"/>
<keyword evidence="7" id="KW-0812">Transmembrane</keyword>
<evidence type="ECO:0000256" key="4">
    <source>
        <dbReference type="ARBA" id="ARBA00022679"/>
    </source>
</evidence>
<keyword evidence="4 8" id="KW-0808">Transferase</keyword>
<dbReference type="EC" id="2.3.1.-" evidence="8"/>
<evidence type="ECO:0000256" key="7">
    <source>
        <dbReference type="SAM" id="Phobius"/>
    </source>
</evidence>
<evidence type="ECO:0000256" key="6">
    <source>
        <dbReference type="ARBA" id="ARBA00023315"/>
    </source>
</evidence>
<dbReference type="CDD" id="cd07984">
    <property type="entry name" value="LPLAT_LABLAT-like"/>
    <property type="match status" value="1"/>
</dbReference>
<dbReference type="GO" id="GO:0016746">
    <property type="term" value="F:acyltransferase activity"/>
    <property type="evidence" value="ECO:0007669"/>
    <property type="project" value="UniProtKB-KW"/>
</dbReference>